<protein>
    <submittedName>
        <fullName evidence="1">Uncharacterized protein</fullName>
    </submittedName>
</protein>
<comment type="caution">
    <text evidence="1">The sequence shown here is derived from an EMBL/GenBank/DDBJ whole genome shotgun (WGS) entry which is preliminary data.</text>
</comment>
<gene>
    <name evidence="1" type="ORF">COCNU_09G009440</name>
</gene>
<name>A0A8K0IL84_COCNU</name>
<dbReference type="EMBL" id="CM017880">
    <property type="protein sequence ID" value="KAG1361481.1"/>
    <property type="molecule type" value="Genomic_DNA"/>
</dbReference>
<dbReference type="AlphaFoldDB" id="A0A8K0IL84"/>
<evidence type="ECO:0000313" key="1">
    <source>
        <dbReference type="EMBL" id="KAG1361481.1"/>
    </source>
</evidence>
<reference evidence="1" key="1">
    <citation type="journal article" date="2017" name="Gigascience">
        <title>The genome draft of coconut (Cocos nucifera).</title>
        <authorList>
            <person name="Xiao Y."/>
            <person name="Xu P."/>
            <person name="Fan H."/>
            <person name="Baudouin L."/>
            <person name="Xia W."/>
            <person name="Bocs S."/>
            <person name="Xu J."/>
            <person name="Li Q."/>
            <person name="Guo A."/>
            <person name="Zhou L."/>
            <person name="Li J."/>
            <person name="Wu Y."/>
            <person name="Ma Z."/>
            <person name="Armero A."/>
            <person name="Issali A.E."/>
            <person name="Liu N."/>
            <person name="Peng M."/>
            <person name="Yang Y."/>
        </authorList>
    </citation>
    <scope>NUCLEOTIDE SEQUENCE</scope>
    <source>
        <tissue evidence="1">Spear leaf of Hainan Tall coconut</tissue>
    </source>
</reference>
<dbReference type="PANTHER" id="PTHR34538:SF4">
    <property type="entry name" value="EXPRESSED PROTEIN"/>
    <property type="match status" value="1"/>
</dbReference>
<keyword evidence="2" id="KW-1185">Reference proteome</keyword>
<accession>A0A8K0IL84</accession>
<proteinExistence type="predicted"/>
<sequence length="98" mass="11803">MIISSLGSKKIHAMNWAKRFRRREDGIALEKTRGSVVTEWWRRSTSVRQMVWKLRSRWRHAMRSSRRDAMRFGYDPESYSQNFDDGFLRDYLAPCTLN</sequence>
<evidence type="ECO:0000313" key="2">
    <source>
        <dbReference type="Proteomes" id="UP000797356"/>
    </source>
</evidence>
<dbReference type="PANTHER" id="PTHR34538">
    <property type="entry name" value="EXPRESSED PROTEIN"/>
    <property type="match status" value="1"/>
</dbReference>
<reference evidence="1" key="2">
    <citation type="submission" date="2019-07" db="EMBL/GenBank/DDBJ databases">
        <authorList>
            <person name="Yang Y."/>
            <person name="Bocs S."/>
            <person name="Baudouin L."/>
        </authorList>
    </citation>
    <scope>NUCLEOTIDE SEQUENCE</scope>
    <source>
        <tissue evidence="1">Spear leaf of Hainan Tall coconut</tissue>
    </source>
</reference>
<organism evidence="1 2">
    <name type="scientific">Cocos nucifera</name>
    <name type="common">Coconut palm</name>
    <dbReference type="NCBI Taxonomy" id="13894"/>
    <lineage>
        <taxon>Eukaryota</taxon>
        <taxon>Viridiplantae</taxon>
        <taxon>Streptophyta</taxon>
        <taxon>Embryophyta</taxon>
        <taxon>Tracheophyta</taxon>
        <taxon>Spermatophyta</taxon>
        <taxon>Magnoliopsida</taxon>
        <taxon>Liliopsida</taxon>
        <taxon>Arecaceae</taxon>
        <taxon>Arecoideae</taxon>
        <taxon>Cocoseae</taxon>
        <taxon>Attaleinae</taxon>
        <taxon>Cocos</taxon>
    </lineage>
</organism>
<dbReference type="Proteomes" id="UP000797356">
    <property type="component" value="Chromosome 9"/>
</dbReference>
<dbReference type="OrthoDB" id="694673at2759"/>